<evidence type="ECO:0000256" key="1">
    <source>
        <dbReference type="ARBA" id="ARBA00006149"/>
    </source>
</evidence>
<dbReference type="GO" id="GO:0008757">
    <property type="term" value="F:S-adenosylmethionine-dependent methyltransferase activity"/>
    <property type="evidence" value="ECO:0007669"/>
    <property type="project" value="TreeGrafter"/>
</dbReference>
<proteinExistence type="inferred from homology"/>
<keyword evidence="3" id="KW-0808">Transferase</keyword>
<dbReference type="SUPFAM" id="SSF53335">
    <property type="entry name" value="S-adenosyl-L-methionine-dependent methyltransferases"/>
    <property type="match status" value="1"/>
</dbReference>
<organism evidence="6 7">
    <name type="scientific">Streptomyces xiamenensis</name>
    <dbReference type="NCBI Taxonomy" id="408015"/>
    <lineage>
        <taxon>Bacteria</taxon>
        <taxon>Bacillati</taxon>
        <taxon>Actinomycetota</taxon>
        <taxon>Actinomycetes</taxon>
        <taxon>Kitasatosporales</taxon>
        <taxon>Streptomycetaceae</taxon>
        <taxon>Streptomyces</taxon>
    </lineage>
</organism>
<feature type="domain" description="Methyltransferase small" evidence="5">
    <location>
        <begin position="24"/>
        <end position="113"/>
    </location>
</feature>
<dbReference type="Proteomes" id="UP000034034">
    <property type="component" value="Chromosome"/>
</dbReference>
<reference evidence="6" key="1">
    <citation type="submission" date="2019-08" db="EMBL/GenBank/DDBJ databases">
        <title>Complete genome sequence of a mangrove-derived Streptomyces xiamenensis.</title>
        <authorList>
            <person name="Xu J."/>
        </authorList>
    </citation>
    <scope>NUCLEOTIDE SEQUENCE</scope>
    <source>
        <strain evidence="6">318</strain>
    </source>
</reference>
<evidence type="ECO:0000256" key="4">
    <source>
        <dbReference type="ARBA" id="ARBA00022691"/>
    </source>
</evidence>
<evidence type="ECO:0000259" key="5">
    <source>
        <dbReference type="Pfam" id="PF05175"/>
    </source>
</evidence>
<dbReference type="Pfam" id="PF05175">
    <property type="entry name" value="MTS"/>
    <property type="match status" value="1"/>
</dbReference>
<keyword evidence="4" id="KW-0949">S-adenosyl-L-methionine</keyword>
<gene>
    <name evidence="6" type="ORF">SXIM_06440</name>
</gene>
<dbReference type="EMBL" id="CP009922">
    <property type="protein sequence ID" value="AKG42028.1"/>
    <property type="molecule type" value="Genomic_DNA"/>
</dbReference>
<dbReference type="GO" id="GO:0035657">
    <property type="term" value="C:eRF1 methyltransferase complex"/>
    <property type="evidence" value="ECO:0007669"/>
    <property type="project" value="TreeGrafter"/>
</dbReference>
<dbReference type="InterPro" id="IPR004557">
    <property type="entry name" value="PrmC-related"/>
</dbReference>
<dbReference type="RefSeq" id="WP_046722888.1">
    <property type="nucleotide sequence ID" value="NZ_CP009922.3"/>
</dbReference>
<dbReference type="GO" id="GO:0008170">
    <property type="term" value="F:N-methyltransferase activity"/>
    <property type="evidence" value="ECO:0007669"/>
    <property type="project" value="UniProtKB-ARBA"/>
</dbReference>
<dbReference type="PATRIC" id="fig|408015.6.peg.674"/>
<keyword evidence="7" id="KW-1185">Reference proteome</keyword>
<dbReference type="HOGENOM" id="CLU_018398_6_2_11"/>
<evidence type="ECO:0000313" key="6">
    <source>
        <dbReference type="EMBL" id="AKG42028.1"/>
    </source>
</evidence>
<dbReference type="PANTHER" id="PTHR45875">
    <property type="entry name" value="METHYLTRANSFERASE N6AMT1"/>
    <property type="match status" value="1"/>
</dbReference>
<dbReference type="InterPro" id="IPR029063">
    <property type="entry name" value="SAM-dependent_MTases_sf"/>
</dbReference>
<dbReference type="GO" id="GO:0008276">
    <property type="term" value="F:protein methyltransferase activity"/>
    <property type="evidence" value="ECO:0007669"/>
    <property type="project" value="TreeGrafter"/>
</dbReference>
<dbReference type="STRING" id="408015.SXIM_06440"/>
<dbReference type="InterPro" id="IPR052190">
    <property type="entry name" value="Euk-Arch_PrmC-MTase"/>
</dbReference>
<dbReference type="Gene3D" id="3.40.50.150">
    <property type="entry name" value="Vaccinia Virus protein VP39"/>
    <property type="match status" value="1"/>
</dbReference>
<dbReference type="PROSITE" id="PS00092">
    <property type="entry name" value="N6_MTASE"/>
    <property type="match status" value="1"/>
</dbReference>
<dbReference type="InterPro" id="IPR002052">
    <property type="entry name" value="DNA_methylase_N6_adenine_CS"/>
</dbReference>
<comment type="similarity">
    <text evidence="1">Belongs to the eukaryotic/archaeal PrmC-related family.</text>
</comment>
<accession>A0A0F7FRB1</accession>
<name>A0A0F7FRB1_9ACTN</name>
<dbReference type="KEGG" id="sxi:SXIM_06440"/>
<keyword evidence="2 6" id="KW-0489">Methyltransferase</keyword>
<dbReference type="CDD" id="cd02440">
    <property type="entry name" value="AdoMet_MTases"/>
    <property type="match status" value="1"/>
</dbReference>
<dbReference type="AlphaFoldDB" id="A0A0F7FRB1"/>
<evidence type="ECO:0000256" key="3">
    <source>
        <dbReference type="ARBA" id="ARBA00022679"/>
    </source>
</evidence>
<dbReference type="NCBIfam" id="TIGR00537">
    <property type="entry name" value="hemK_rel_arch"/>
    <property type="match status" value="1"/>
</dbReference>
<dbReference type="GO" id="GO:0003676">
    <property type="term" value="F:nucleic acid binding"/>
    <property type="evidence" value="ECO:0007669"/>
    <property type="project" value="InterPro"/>
</dbReference>
<sequence>MTTTSPPALGRVLTVPGVYPPQYDSRLMAGALARERTGPGTSVLDLCTGSGVLAVRAALTGADVTAVDIARRAVLTARLNALLARVTIDVRRGDLAASLRGLTFDLVVSNPPYVPAPPRRPARHGARVAWDAGADGRTLLDRICATAPGLLRPRGVLLLVHSTLCGTEDTLLRLQRSGLHATVGDRARIPLGPVLRQRAPWLRAQGLLEHGQDEEELVVIRAERL</sequence>
<evidence type="ECO:0000313" key="7">
    <source>
        <dbReference type="Proteomes" id="UP000034034"/>
    </source>
</evidence>
<evidence type="ECO:0000256" key="2">
    <source>
        <dbReference type="ARBA" id="ARBA00022603"/>
    </source>
</evidence>
<dbReference type="InterPro" id="IPR007848">
    <property type="entry name" value="Small_mtfrase_dom"/>
</dbReference>
<dbReference type="PANTHER" id="PTHR45875:SF1">
    <property type="entry name" value="METHYLTRANSFERASE N6AMT1"/>
    <property type="match status" value="1"/>
</dbReference>
<dbReference type="GO" id="GO:0032259">
    <property type="term" value="P:methylation"/>
    <property type="evidence" value="ECO:0007669"/>
    <property type="project" value="UniProtKB-KW"/>
</dbReference>
<protein>
    <submittedName>
        <fullName evidence="6">Methyltransferase</fullName>
    </submittedName>
</protein>